<name>A0A9P6J7E0_MORAP</name>
<feature type="non-terminal residue" evidence="1">
    <location>
        <position position="75"/>
    </location>
</feature>
<sequence>MMHPIDACGIGSALAAAKRAVIQAPLAVKNTTRVFSVCSRSLDQQKREVNTLESLLSQSQHVQVEKDDDSTIPEP</sequence>
<dbReference type="Proteomes" id="UP000738359">
    <property type="component" value="Unassembled WGS sequence"/>
</dbReference>
<comment type="caution">
    <text evidence="1">The sequence shown here is derived from an EMBL/GenBank/DDBJ whole genome shotgun (WGS) entry which is preliminary data.</text>
</comment>
<proteinExistence type="predicted"/>
<evidence type="ECO:0000313" key="1">
    <source>
        <dbReference type="EMBL" id="KAF9963991.1"/>
    </source>
</evidence>
<evidence type="ECO:0000313" key="2">
    <source>
        <dbReference type="Proteomes" id="UP000738359"/>
    </source>
</evidence>
<reference evidence="1" key="1">
    <citation type="journal article" date="2020" name="Fungal Divers.">
        <title>Resolving the Mortierellaceae phylogeny through synthesis of multi-gene phylogenetics and phylogenomics.</title>
        <authorList>
            <person name="Vandepol N."/>
            <person name="Liber J."/>
            <person name="Desiro A."/>
            <person name="Na H."/>
            <person name="Kennedy M."/>
            <person name="Barry K."/>
            <person name="Grigoriev I.V."/>
            <person name="Miller A.N."/>
            <person name="O'Donnell K."/>
            <person name="Stajich J.E."/>
            <person name="Bonito G."/>
        </authorList>
    </citation>
    <scope>NUCLEOTIDE SEQUENCE</scope>
    <source>
        <strain evidence="1">CK1249</strain>
    </source>
</reference>
<gene>
    <name evidence="1" type="ORF">BGZ70_007060</name>
</gene>
<protein>
    <submittedName>
        <fullName evidence="1">Uncharacterized protein</fullName>
    </submittedName>
</protein>
<dbReference type="AlphaFoldDB" id="A0A9P6J7E0"/>
<dbReference type="EMBL" id="JAAAHY010000420">
    <property type="protein sequence ID" value="KAF9963991.1"/>
    <property type="molecule type" value="Genomic_DNA"/>
</dbReference>
<keyword evidence="2" id="KW-1185">Reference proteome</keyword>
<accession>A0A9P6J7E0</accession>
<organism evidence="1 2">
    <name type="scientific">Mortierella alpina</name>
    <name type="common">Oleaginous fungus</name>
    <name type="synonym">Mortierella renispora</name>
    <dbReference type="NCBI Taxonomy" id="64518"/>
    <lineage>
        <taxon>Eukaryota</taxon>
        <taxon>Fungi</taxon>
        <taxon>Fungi incertae sedis</taxon>
        <taxon>Mucoromycota</taxon>
        <taxon>Mortierellomycotina</taxon>
        <taxon>Mortierellomycetes</taxon>
        <taxon>Mortierellales</taxon>
        <taxon>Mortierellaceae</taxon>
        <taxon>Mortierella</taxon>
    </lineage>
</organism>